<organism evidence="1">
    <name type="scientific">Bacillus thuringiensis</name>
    <dbReference type="NCBI Taxonomy" id="1428"/>
    <lineage>
        <taxon>Bacteria</taxon>
        <taxon>Bacillati</taxon>
        <taxon>Bacillota</taxon>
        <taxon>Bacilli</taxon>
        <taxon>Bacillales</taxon>
        <taxon>Bacillaceae</taxon>
        <taxon>Bacillus</taxon>
        <taxon>Bacillus cereus group</taxon>
    </lineage>
</organism>
<dbReference type="EMBL" id="AB555650">
    <property type="protein sequence ID" value="BAJ05397.1"/>
    <property type="molecule type" value="Genomic_DNA"/>
</dbReference>
<dbReference type="Pfam" id="PF03318">
    <property type="entry name" value="ETX_MTX2"/>
    <property type="match status" value="1"/>
</dbReference>
<accession>D4QGQ7</accession>
<dbReference type="PIRSF" id="PIRSF026584">
    <property type="entry name" value="Delta_tox"/>
    <property type="match status" value="1"/>
</dbReference>
<dbReference type="Gene3D" id="2.170.15.10">
    <property type="entry name" value="Proaerolysin, chain A, domain 3"/>
    <property type="match status" value="1"/>
</dbReference>
<dbReference type="CDD" id="cd20226">
    <property type="entry name" value="PFM_Cry51Aa-like"/>
    <property type="match status" value="1"/>
</dbReference>
<dbReference type="InterPro" id="IPR011218">
    <property type="entry name" value="Insecticidal_delta_endotoxin"/>
</dbReference>
<gene>
    <name evidence="1" type="primary">ps-5</name>
</gene>
<dbReference type="SMR" id="D4QGQ7"/>
<name>D4QGQ7_BACTU</name>
<dbReference type="AlphaFoldDB" id="D4QGQ7"/>
<reference evidence="1" key="1">
    <citation type="journal article" date="2014" name="Toxins">
        <title>Cloning and characterization of a unique cytotoxic protein parasporin-5 produced by Bacillus thuringiensis A1100 strain.</title>
        <authorList>
            <person name="Ekino K."/>
            <person name="Okumura S."/>
            <person name="Ishikawa T."/>
            <person name="Kitada S."/>
            <person name="Saitoh H."/>
            <person name="Akao T."/>
            <person name="Oka T."/>
            <person name="Nomura Y."/>
            <person name="Ohba M."/>
            <person name="Shin T."/>
            <person name="Mizuki E."/>
        </authorList>
    </citation>
    <scope>NUCLEOTIDE SEQUENCE</scope>
</reference>
<protein>
    <submittedName>
        <fullName evidence="1">Crystal protein</fullName>
    </submittedName>
</protein>
<sequence length="305" mass="33799">MAIFDVEADLIDNNKWYAQKYYNANPSTFRNPIVYDMNVSDLDVVPITTEFSSTPQLTNSATQVVRNNTSKDQSQTVLFSEKSIETFSRSTTEGYKIGSSIKSTTSFKVKVGFLVSGEINQSIEVAITGEYNHSSTETTTTTNEKLWQVTQPVIIPPYTQVTATLQIFSGPFVVPAKTKATIQGKGTNNGAYNFASAITYTDNSGRVYTDRNRAQALYTDRNEWPGYKRIYVGGSSSTDPTGLLRLEGEARITAQVGLYAVTEFRESPLPGYAGVGSNRTYYAPNILLGDGSVIQFPEYQRYLQR</sequence>
<proteinExistence type="predicted"/>
<evidence type="ECO:0000313" key="1">
    <source>
        <dbReference type="EMBL" id="BAJ05397.1"/>
    </source>
</evidence>
<dbReference type="InterPro" id="IPR004991">
    <property type="entry name" value="Aerolysin-like"/>
</dbReference>
<dbReference type="SUPFAM" id="SSF56973">
    <property type="entry name" value="Aerolisin/ETX pore-forming domain"/>
    <property type="match status" value="1"/>
</dbReference>